<feature type="compositionally biased region" description="Basic and acidic residues" evidence="1">
    <location>
        <begin position="39"/>
        <end position="52"/>
    </location>
</feature>
<reference evidence="2" key="1">
    <citation type="journal article" date="2014" name="Int. J. Syst. Evol. Microbiol.">
        <title>Complete genome sequence of Corynebacterium casei LMG S-19264T (=DSM 44701T), isolated from a smear-ripened cheese.</title>
        <authorList>
            <consortium name="US DOE Joint Genome Institute (JGI-PGF)"/>
            <person name="Walter F."/>
            <person name="Albersmeier A."/>
            <person name="Kalinowski J."/>
            <person name="Ruckert C."/>
        </authorList>
    </citation>
    <scope>NUCLEOTIDE SEQUENCE</scope>
    <source>
        <strain evidence="2">CGMCC 4.7299</strain>
    </source>
</reference>
<dbReference type="EMBL" id="BMMX01000039">
    <property type="protein sequence ID" value="GGL12637.1"/>
    <property type="molecule type" value="Genomic_DNA"/>
</dbReference>
<proteinExistence type="predicted"/>
<dbReference type="Proteomes" id="UP000656042">
    <property type="component" value="Unassembled WGS sequence"/>
</dbReference>
<accession>A0A8J3C3K6</accession>
<reference evidence="2" key="2">
    <citation type="submission" date="2020-09" db="EMBL/GenBank/DDBJ databases">
        <authorList>
            <person name="Sun Q."/>
            <person name="Zhou Y."/>
        </authorList>
    </citation>
    <scope>NUCLEOTIDE SEQUENCE</scope>
    <source>
        <strain evidence="2">CGMCC 4.7299</strain>
    </source>
</reference>
<keyword evidence="3" id="KW-1185">Reference proteome</keyword>
<organism evidence="2 3">
    <name type="scientific">Mangrovihabitans endophyticus</name>
    <dbReference type="NCBI Taxonomy" id="1751298"/>
    <lineage>
        <taxon>Bacteria</taxon>
        <taxon>Bacillati</taxon>
        <taxon>Actinomycetota</taxon>
        <taxon>Actinomycetes</taxon>
        <taxon>Micromonosporales</taxon>
        <taxon>Micromonosporaceae</taxon>
        <taxon>Mangrovihabitans</taxon>
    </lineage>
</organism>
<protein>
    <submittedName>
        <fullName evidence="2">Uncharacterized protein</fullName>
    </submittedName>
</protein>
<feature type="compositionally biased region" description="Polar residues" evidence="1">
    <location>
        <begin position="7"/>
        <end position="18"/>
    </location>
</feature>
<comment type="caution">
    <text evidence="2">The sequence shown here is derived from an EMBL/GenBank/DDBJ whole genome shotgun (WGS) entry which is preliminary data.</text>
</comment>
<evidence type="ECO:0000313" key="3">
    <source>
        <dbReference type="Proteomes" id="UP000656042"/>
    </source>
</evidence>
<dbReference type="AlphaFoldDB" id="A0A8J3C3K6"/>
<evidence type="ECO:0000313" key="2">
    <source>
        <dbReference type="EMBL" id="GGL12637.1"/>
    </source>
</evidence>
<gene>
    <name evidence="2" type="ORF">GCM10012284_54160</name>
</gene>
<sequence length="101" mass="10700">MAVGRQTVRTELSDTTEPPQWIDCVSGTPTDGSPRQPGRMRDNKARTAEQRRAAPQSGARGAGTSAVVDRWVRRMPRAVQADRPFEGGWAGATAVVGAGPG</sequence>
<feature type="region of interest" description="Disordered" evidence="1">
    <location>
        <begin position="1"/>
        <end position="68"/>
    </location>
</feature>
<name>A0A8J3C3K6_9ACTN</name>
<evidence type="ECO:0000256" key="1">
    <source>
        <dbReference type="SAM" id="MobiDB-lite"/>
    </source>
</evidence>